<reference evidence="4" key="1">
    <citation type="submission" date="2019-02" db="EMBL/GenBank/DDBJ databases">
        <title>Draft genome of the type strain Pelomonas aquatica CCUG 52575T.</title>
        <authorList>
            <person name="Gomila M."/>
            <person name="Lalucat J."/>
        </authorList>
    </citation>
    <scope>NUCLEOTIDE SEQUENCE</scope>
    <source>
        <strain evidence="4">CCUG 52575</strain>
    </source>
</reference>
<keyword evidence="2" id="KW-0812">Transmembrane</keyword>
<dbReference type="PANTHER" id="PTHR36927:SF3">
    <property type="entry name" value="GLUCANS BIOSYNTHESIS PROTEIN C"/>
    <property type="match status" value="1"/>
</dbReference>
<feature type="transmembrane region" description="Helical" evidence="2">
    <location>
        <begin position="313"/>
        <end position="335"/>
    </location>
</feature>
<keyword evidence="2" id="KW-0472">Membrane</keyword>
<dbReference type="RefSeq" id="WP_268146454.1">
    <property type="nucleotide sequence ID" value="NZ_JAPPUW010000001.1"/>
</dbReference>
<dbReference type="EMBL" id="SGUG01000007">
    <property type="protein sequence ID" value="MDG0862099.1"/>
    <property type="molecule type" value="Genomic_DNA"/>
</dbReference>
<sequence length="444" mass="48339">MNTTATRLPFLDGLRTAAFVLLIPFHVGMYYVTWGWHVKSPAASSTLEPFMLLSAPWRLGLLFLIAGAACQGLAARRGAWGAVKDRSLRLLLPLLFGMAVIVTPQAYFEVLTKVPAQLPGDGGYLDFWWAYLHGGEYCRGNDCMGVPTWNHLWFLPYLWLYAVLGIALAALLRGRPFAPRLPAWAWLLLPALPLALARVFVFPHHPSTHSLVHDLYNHLQYGWLFALGWASRTPLAAGLWPAALRWRWVALAGALGGWALLIAYFGAYADAEPPAALLVAERLLWAGMSWWAMLAACGWAQRAFTVESPRLRAASAAVFCFYVLHQTVIVLLTQALKPLALPWGLEALLLIALSFAACAAAYLLLRRVPGLALLVGIQRRPRSAGPSAGRVMGQLTTMSVSESSSSPASAAASTASSERSSRTAAPGFQATSTRLRARSGIRAR</sequence>
<comment type="caution">
    <text evidence="4">The sequence shown here is derived from an EMBL/GenBank/DDBJ whole genome shotgun (WGS) entry which is preliminary data.</text>
</comment>
<protein>
    <submittedName>
        <fullName evidence="4">Acyltransferase</fullName>
    </submittedName>
</protein>
<keyword evidence="2" id="KW-1133">Transmembrane helix</keyword>
<feature type="transmembrane region" description="Helical" evidence="2">
    <location>
        <begin position="184"/>
        <end position="201"/>
    </location>
</feature>
<dbReference type="PANTHER" id="PTHR36927">
    <property type="entry name" value="BLR4337 PROTEIN"/>
    <property type="match status" value="1"/>
</dbReference>
<organism evidence="4 5">
    <name type="scientific">Pelomonas aquatica</name>
    <dbReference type="NCBI Taxonomy" id="431058"/>
    <lineage>
        <taxon>Bacteria</taxon>
        <taxon>Pseudomonadati</taxon>
        <taxon>Pseudomonadota</taxon>
        <taxon>Betaproteobacteria</taxon>
        <taxon>Burkholderiales</taxon>
        <taxon>Sphaerotilaceae</taxon>
        <taxon>Roseateles</taxon>
    </lineage>
</organism>
<dbReference type="InterPro" id="IPR050623">
    <property type="entry name" value="Glucan_succinyl_AcylTrfase"/>
</dbReference>
<feature type="transmembrane region" description="Helical" evidence="2">
    <location>
        <begin position="57"/>
        <end position="75"/>
    </location>
</feature>
<feature type="compositionally biased region" description="Basic residues" evidence="1">
    <location>
        <begin position="435"/>
        <end position="444"/>
    </location>
</feature>
<evidence type="ECO:0000259" key="3">
    <source>
        <dbReference type="Pfam" id="PF01757"/>
    </source>
</evidence>
<dbReference type="Pfam" id="PF01757">
    <property type="entry name" value="Acyl_transf_3"/>
    <property type="match status" value="1"/>
</dbReference>
<proteinExistence type="predicted"/>
<dbReference type="InterPro" id="IPR002656">
    <property type="entry name" value="Acyl_transf_3_dom"/>
</dbReference>
<dbReference type="AlphaFoldDB" id="A0A9X4LFA2"/>
<evidence type="ECO:0000313" key="4">
    <source>
        <dbReference type="EMBL" id="MDG0862099.1"/>
    </source>
</evidence>
<keyword evidence="4" id="KW-0808">Transferase</keyword>
<name>A0A9X4LFA2_9BURK</name>
<keyword evidence="5" id="KW-1185">Reference proteome</keyword>
<dbReference type="Proteomes" id="UP001152766">
    <property type="component" value="Unassembled WGS sequence"/>
</dbReference>
<accession>A0A9X4LFA2</accession>
<dbReference type="GO" id="GO:0016747">
    <property type="term" value="F:acyltransferase activity, transferring groups other than amino-acyl groups"/>
    <property type="evidence" value="ECO:0007669"/>
    <property type="project" value="InterPro"/>
</dbReference>
<feature type="domain" description="Acyltransferase 3" evidence="3">
    <location>
        <begin position="9"/>
        <end position="362"/>
    </location>
</feature>
<feature type="transmembrane region" description="Helical" evidence="2">
    <location>
        <begin position="283"/>
        <end position="301"/>
    </location>
</feature>
<feature type="transmembrane region" description="Helical" evidence="2">
    <location>
        <begin position="248"/>
        <end position="268"/>
    </location>
</feature>
<feature type="compositionally biased region" description="Low complexity" evidence="1">
    <location>
        <begin position="401"/>
        <end position="426"/>
    </location>
</feature>
<evidence type="ECO:0000313" key="5">
    <source>
        <dbReference type="Proteomes" id="UP001152766"/>
    </source>
</evidence>
<feature type="region of interest" description="Disordered" evidence="1">
    <location>
        <begin position="398"/>
        <end position="444"/>
    </location>
</feature>
<feature type="transmembrane region" description="Helical" evidence="2">
    <location>
        <begin position="87"/>
        <end position="108"/>
    </location>
</feature>
<evidence type="ECO:0000256" key="1">
    <source>
        <dbReference type="SAM" id="MobiDB-lite"/>
    </source>
</evidence>
<feature type="transmembrane region" description="Helical" evidence="2">
    <location>
        <begin position="347"/>
        <end position="365"/>
    </location>
</feature>
<gene>
    <name evidence="4" type="ORF">EXJ73_06380</name>
</gene>
<keyword evidence="4" id="KW-0012">Acyltransferase</keyword>
<feature type="transmembrane region" description="Helical" evidence="2">
    <location>
        <begin position="17"/>
        <end position="37"/>
    </location>
</feature>
<evidence type="ECO:0000256" key="2">
    <source>
        <dbReference type="SAM" id="Phobius"/>
    </source>
</evidence>
<feature type="transmembrane region" description="Helical" evidence="2">
    <location>
        <begin position="221"/>
        <end position="241"/>
    </location>
</feature>
<feature type="transmembrane region" description="Helical" evidence="2">
    <location>
        <begin position="154"/>
        <end position="172"/>
    </location>
</feature>